<keyword evidence="9" id="KW-0418">Kinase</keyword>
<keyword evidence="12" id="KW-0472">Membrane</keyword>
<dbReference type="Pfam" id="PF11883">
    <property type="entry name" value="DUF3403"/>
    <property type="match status" value="1"/>
</dbReference>
<keyword evidence="10" id="KW-0067">ATP-binding</keyword>
<evidence type="ECO:0000256" key="6">
    <source>
        <dbReference type="ARBA" id="ARBA00022692"/>
    </source>
</evidence>
<name>A0A922JI04_CARIL</name>
<keyword evidence="8" id="KW-0547">Nucleotide-binding</keyword>
<dbReference type="GO" id="GO:0004674">
    <property type="term" value="F:protein serine/threonine kinase activity"/>
    <property type="evidence" value="ECO:0007669"/>
    <property type="project" value="UniProtKB-KW"/>
</dbReference>
<evidence type="ECO:0000256" key="12">
    <source>
        <dbReference type="ARBA" id="ARBA00023136"/>
    </source>
</evidence>
<comment type="catalytic activity">
    <reaction evidence="15">
        <text>L-seryl-[protein] + ATP = O-phospho-L-seryl-[protein] + ADP + H(+)</text>
        <dbReference type="Rhea" id="RHEA:17989"/>
        <dbReference type="Rhea" id="RHEA-COMP:9863"/>
        <dbReference type="Rhea" id="RHEA-COMP:11604"/>
        <dbReference type="ChEBI" id="CHEBI:15378"/>
        <dbReference type="ChEBI" id="CHEBI:29999"/>
        <dbReference type="ChEBI" id="CHEBI:30616"/>
        <dbReference type="ChEBI" id="CHEBI:83421"/>
        <dbReference type="ChEBI" id="CHEBI:456216"/>
        <dbReference type="EC" id="2.7.11.1"/>
    </reaction>
</comment>
<dbReference type="Proteomes" id="UP000811246">
    <property type="component" value="Chromosome 6"/>
</dbReference>
<dbReference type="GO" id="GO:0005886">
    <property type="term" value="C:plasma membrane"/>
    <property type="evidence" value="ECO:0007669"/>
    <property type="project" value="UniProtKB-SubCell"/>
</dbReference>
<evidence type="ECO:0000256" key="1">
    <source>
        <dbReference type="ARBA" id="ARBA00004251"/>
    </source>
</evidence>
<dbReference type="InterPro" id="IPR001245">
    <property type="entry name" value="Ser-Thr/Tyr_kinase_cat_dom"/>
</dbReference>
<evidence type="ECO:0000256" key="11">
    <source>
        <dbReference type="ARBA" id="ARBA00022989"/>
    </source>
</evidence>
<dbReference type="PANTHER" id="PTHR27002">
    <property type="entry name" value="RECEPTOR-LIKE SERINE/THREONINE-PROTEIN KINASE SD1-8"/>
    <property type="match status" value="1"/>
</dbReference>
<dbReference type="InterPro" id="IPR000719">
    <property type="entry name" value="Prot_kinase_dom"/>
</dbReference>
<comment type="caution">
    <text evidence="17">The sequence shown here is derived from an EMBL/GenBank/DDBJ whole genome shotgun (WGS) entry which is preliminary data.</text>
</comment>
<dbReference type="InterPro" id="IPR021820">
    <property type="entry name" value="S-locus_recpt_kinase_C"/>
</dbReference>
<dbReference type="FunFam" id="3.30.200.20:FF:000951">
    <property type="entry name" value="Uncharacterized protein"/>
    <property type="match status" value="1"/>
</dbReference>
<organism evidence="17 18">
    <name type="scientific">Carya illinoinensis</name>
    <name type="common">Pecan</name>
    <dbReference type="NCBI Taxonomy" id="32201"/>
    <lineage>
        <taxon>Eukaryota</taxon>
        <taxon>Viridiplantae</taxon>
        <taxon>Streptophyta</taxon>
        <taxon>Embryophyta</taxon>
        <taxon>Tracheophyta</taxon>
        <taxon>Spermatophyta</taxon>
        <taxon>Magnoliopsida</taxon>
        <taxon>eudicotyledons</taxon>
        <taxon>Gunneridae</taxon>
        <taxon>Pentapetalae</taxon>
        <taxon>rosids</taxon>
        <taxon>fabids</taxon>
        <taxon>Fagales</taxon>
        <taxon>Juglandaceae</taxon>
        <taxon>Carya</taxon>
    </lineage>
</organism>
<evidence type="ECO:0000256" key="5">
    <source>
        <dbReference type="ARBA" id="ARBA00022679"/>
    </source>
</evidence>
<proteinExistence type="predicted"/>
<evidence type="ECO:0000313" key="18">
    <source>
        <dbReference type="Proteomes" id="UP000811246"/>
    </source>
</evidence>
<evidence type="ECO:0000256" key="4">
    <source>
        <dbReference type="ARBA" id="ARBA00022527"/>
    </source>
</evidence>
<dbReference type="GO" id="GO:0005524">
    <property type="term" value="F:ATP binding"/>
    <property type="evidence" value="ECO:0007669"/>
    <property type="project" value="UniProtKB-KW"/>
</dbReference>
<dbReference type="FunFam" id="1.10.510.10:FF:001023">
    <property type="entry name" value="Os07g0541700 protein"/>
    <property type="match status" value="1"/>
</dbReference>
<keyword evidence="13" id="KW-1015">Disulfide bond</keyword>
<dbReference type="InterPro" id="IPR001480">
    <property type="entry name" value="Bulb-type_lectin_dom"/>
</dbReference>
<comment type="catalytic activity">
    <reaction evidence="14">
        <text>L-threonyl-[protein] + ATP = O-phospho-L-threonyl-[protein] + ADP + H(+)</text>
        <dbReference type="Rhea" id="RHEA:46608"/>
        <dbReference type="Rhea" id="RHEA-COMP:11060"/>
        <dbReference type="Rhea" id="RHEA-COMP:11605"/>
        <dbReference type="ChEBI" id="CHEBI:15378"/>
        <dbReference type="ChEBI" id="CHEBI:30013"/>
        <dbReference type="ChEBI" id="CHEBI:30616"/>
        <dbReference type="ChEBI" id="CHEBI:61977"/>
        <dbReference type="ChEBI" id="CHEBI:456216"/>
        <dbReference type="EC" id="2.7.11.1"/>
    </reaction>
</comment>
<dbReference type="PANTHER" id="PTHR27002:SF812">
    <property type="entry name" value="RECEPTOR-LIKE SERINE_THREONINE-PROTEIN KINASE"/>
    <property type="match status" value="1"/>
</dbReference>
<protein>
    <recommendedName>
        <fullName evidence="2">non-specific serine/threonine protein kinase</fullName>
        <ecNumber evidence="2">2.7.11.1</ecNumber>
    </recommendedName>
</protein>
<keyword evidence="7" id="KW-0732">Signal</keyword>
<evidence type="ECO:0000256" key="15">
    <source>
        <dbReference type="ARBA" id="ARBA00048679"/>
    </source>
</evidence>
<comment type="subcellular location">
    <subcellularLocation>
        <location evidence="1">Cell membrane</location>
        <topology evidence="1">Single-pass type I membrane protein</topology>
    </subcellularLocation>
</comment>
<gene>
    <name evidence="17" type="ORF">I3842_06G130500</name>
</gene>
<evidence type="ECO:0000256" key="7">
    <source>
        <dbReference type="ARBA" id="ARBA00022729"/>
    </source>
</evidence>
<dbReference type="Pfam" id="PF01453">
    <property type="entry name" value="B_lectin"/>
    <property type="match status" value="1"/>
</dbReference>
<reference evidence="17" key="1">
    <citation type="submission" date="2021-01" db="EMBL/GenBank/DDBJ databases">
        <authorList>
            <person name="Lovell J.T."/>
            <person name="Bentley N."/>
            <person name="Bhattarai G."/>
            <person name="Jenkins J.W."/>
            <person name="Sreedasyam A."/>
            <person name="Alarcon Y."/>
            <person name="Bock C."/>
            <person name="Boston L."/>
            <person name="Carlson J."/>
            <person name="Cervantes K."/>
            <person name="Clermont K."/>
            <person name="Krom N."/>
            <person name="Kubenka K."/>
            <person name="Mamidi S."/>
            <person name="Mattison C."/>
            <person name="Monteros M."/>
            <person name="Pisani C."/>
            <person name="Plott C."/>
            <person name="Rajasekar S."/>
            <person name="Rhein H.S."/>
            <person name="Rohla C."/>
            <person name="Song M."/>
            <person name="Hilaire R.S."/>
            <person name="Shu S."/>
            <person name="Wells L."/>
            <person name="Wang X."/>
            <person name="Webber J."/>
            <person name="Heerema R.J."/>
            <person name="Klein P."/>
            <person name="Conner P."/>
            <person name="Grauke L."/>
            <person name="Grimwood J."/>
            <person name="Schmutz J."/>
            <person name="Randall J.J."/>
        </authorList>
    </citation>
    <scope>NUCLEOTIDE SEQUENCE</scope>
    <source>
        <tissue evidence="17">Leaf</tissue>
    </source>
</reference>
<dbReference type="InterPro" id="IPR000858">
    <property type="entry name" value="S_locus_glycoprot_dom"/>
</dbReference>
<keyword evidence="4" id="KW-0723">Serine/threonine-protein kinase</keyword>
<evidence type="ECO:0000256" key="10">
    <source>
        <dbReference type="ARBA" id="ARBA00022840"/>
    </source>
</evidence>
<feature type="domain" description="Protein kinase" evidence="16">
    <location>
        <begin position="330"/>
        <end position="577"/>
    </location>
</feature>
<evidence type="ECO:0000259" key="16">
    <source>
        <dbReference type="PROSITE" id="PS50011"/>
    </source>
</evidence>
<evidence type="ECO:0000313" key="17">
    <source>
        <dbReference type="EMBL" id="KAG6709386.1"/>
    </source>
</evidence>
<accession>A0A922JI04</accession>
<dbReference type="AlphaFoldDB" id="A0A922JI04"/>
<dbReference type="PROSITE" id="PS50011">
    <property type="entry name" value="PROTEIN_KINASE_DOM"/>
    <property type="match status" value="1"/>
</dbReference>
<dbReference type="EMBL" id="CM031830">
    <property type="protein sequence ID" value="KAG6709386.1"/>
    <property type="molecule type" value="Genomic_DNA"/>
</dbReference>
<sequence>MVNSSNNRARVSLNLVAISSAHVFPCAIPNQYTKLNISTKFWESFDHPTDTWLPGAKLGVDKAGKVLKQLISWTDLEDPSLGLFSFSLRLDPNGSSEYILEWNRSQVYWSSGVWDGNTFVFVPELKLNNVFNFSFVSNENETYFTYSRFDASLMSHFVINSTGQIQQLTWLSSVQPWGLFWAQPASLSNVYAFCGPFGIYDDNSSNIFDCPKGFELFSDTQTRLNVWSGGCLRKHPLQCGNLNGKGEWFLKIPNIKFPVNLKAYLAVSARRCNWLEAASSNDLMLFDLSTEIHAISEGTNTKENDKKRGKKDVELPLFSYESVSAATDNFSTANKLGEGGFGPVYKGKLLKGQEIAVKMLSKRSGQGLEEFRNETTLIAKLQHRNLVKLLGCCIEGDEKILIYEYMPNKSLDFYLFDPTKKKMLDWGTRIHIIEGIAQGLLYLHQYSRLRIIHRDMKPNFGLARIVGDNEIQANTNRIVGTFGYMSPEYAMEGLYSIKSDVFSFGVLLLEIVSGKKNTGFYNHGSLNLLRYIDTTLNEHVWSTLLENRVSIFHFYSESLADRPTMLDVVSMISNEYAPLPTPKQPAFTAGRNLMHTNPTINSAENCSINSVTVSIMEAR</sequence>
<keyword evidence="11" id="KW-1133">Transmembrane helix</keyword>
<dbReference type="GO" id="GO:0048544">
    <property type="term" value="P:recognition of pollen"/>
    <property type="evidence" value="ECO:0007669"/>
    <property type="project" value="InterPro"/>
</dbReference>
<keyword evidence="5" id="KW-0808">Transferase</keyword>
<dbReference type="Pfam" id="PF00954">
    <property type="entry name" value="S_locus_glycop"/>
    <property type="match status" value="1"/>
</dbReference>
<keyword evidence="6" id="KW-0812">Transmembrane</keyword>
<evidence type="ECO:0000256" key="14">
    <source>
        <dbReference type="ARBA" id="ARBA00047899"/>
    </source>
</evidence>
<evidence type="ECO:0000256" key="8">
    <source>
        <dbReference type="ARBA" id="ARBA00022741"/>
    </source>
</evidence>
<evidence type="ECO:0000256" key="9">
    <source>
        <dbReference type="ARBA" id="ARBA00022777"/>
    </source>
</evidence>
<dbReference type="EC" id="2.7.11.1" evidence="2"/>
<evidence type="ECO:0000256" key="2">
    <source>
        <dbReference type="ARBA" id="ARBA00012513"/>
    </source>
</evidence>
<keyword evidence="3" id="KW-1003">Cell membrane</keyword>
<dbReference type="Pfam" id="PF07714">
    <property type="entry name" value="PK_Tyr_Ser-Thr"/>
    <property type="match status" value="1"/>
</dbReference>
<evidence type="ECO:0000256" key="13">
    <source>
        <dbReference type="ARBA" id="ARBA00023157"/>
    </source>
</evidence>
<evidence type="ECO:0000256" key="3">
    <source>
        <dbReference type="ARBA" id="ARBA00022475"/>
    </source>
</evidence>